<name>A0ABP1H8W4_9EUKA</name>
<keyword evidence="1" id="KW-0472">Membrane</keyword>
<dbReference type="EMBL" id="CAXDID020000023">
    <property type="protein sequence ID" value="CAL5989070.1"/>
    <property type="molecule type" value="Genomic_DNA"/>
</dbReference>
<feature type="transmembrane region" description="Helical" evidence="1">
    <location>
        <begin position="20"/>
        <end position="45"/>
    </location>
</feature>
<keyword evidence="1" id="KW-1133">Transmembrane helix</keyword>
<dbReference type="Proteomes" id="UP001642409">
    <property type="component" value="Unassembled WGS sequence"/>
</dbReference>
<keyword evidence="3" id="KW-1185">Reference proteome</keyword>
<evidence type="ECO:0000313" key="3">
    <source>
        <dbReference type="Proteomes" id="UP001642409"/>
    </source>
</evidence>
<comment type="caution">
    <text evidence="2">The sequence shown here is derived from an EMBL/GenBank/DDBJ whole genome shotgun (WGS) entry which is preliminary data.</text>
</comment>
<sequence>MIYSYNIVFSAISLFNINVYYLYLPVIIGLSFLLILAPLPTIILLSEIFRRQLIHLSIINLASAHYSLELLHNLACKGVAYLLIRELPISIPLQAKIYLWKMLNLNDLWSKTRLKRMIFVTCLQESFA</sequence>
<gene>
    <name evidence="2" type="ORF">HINF_LOCUS10682</name>
</gene>
<keyword evidence="1" id="KW-0812">Transmembrane</keyword>
<evidence type="ECO:0000256" key="1">
    <source>
        <dbReference type="SAM" id="Phobius"/>
    </source>
</evidence>
<proteinExistence type="predicted"/>
<reference evidence="2 3" key="1">
    <citation type="submission" date="2024-07" db="EMBL/GenBank/DDBJ databases">
        <authorList>
            <person name="Akdeniz Z."/>
        </authorList>
    </citation>
    <scope>NUCLEOTIDE SEQUENCE [LARGE SCALE GENOMIC DNA]</scope>
</reference>
<evidence type="ECO:0000313" key="2">
    <source>
        <dbReference type="EMBL" id="CAL5989070.1"/>
    </source>
</evidence>
<protein>
    <submittedName>
        <fullName evidence="2">Hypothetical_protein</fullName>
    </submittedName>
</protein>
<organism evidence="2 3">
    <name type="scientific">Hexamita inflata</name>
    <dbReference type="NCBI Taxonomy" id="28002"/>
    <lineage>
        <taxon>Eukaryota</taxon>
        <taxon>Metamonada</taxon>
        <taxon>Diplomonadida</taxon>
        <taxon>Hexamitidae</taxon>
        <taxon>Hexamitinae</taxon>
        <taxon>Hexamita</taxon>
    </lineage>
</organism>
<accession>A0ABP1H8W4</accession>